<evidence type="ECO:0000313" key="3">
    <source>
        <dbReference type="RefSeq" id="XP_018021462.1"/>
    </source>
</evidence>
<dbReference type="GO" id="GO:0005096">
    <property type="term" value="F:GTPase activator activity"/>
    <property type="evidence" value="ECO:0007669"/>
    <property type="project" value="TreeGrafter"/>
</dbReference>
<name>A0A8B7P6D9_HYAAZ</name>
<evidence type="ECO:0000313" key="2">
    <source>
        <dbReference type="Proteomes" id="UP000694843"/>
    </source>
</evidence>
<dbReference type="PANTHER" id="PTHR12771">
    <property type="entry name" value="ENGULFMENT AND CELL MOTILITY"/>
    <property type="match status" value="1"/>
</dbReference>
<dbReference type="KEGG" id="hazt:108677707"/>
<sequence>MLTKKLKTLFGHLWFTIWLWMRPLVKWVLRKSTQLCEIQRICYATLPGAERSTKVEFSLEHSRHAEIQKCCAYLSSKAEEQQIRPDVIHYAVYAVVRVKDINTKLHPKFSGQLLSCIGSIWGYRQLISEVESLCNIGCSTAAQLPANAQQVTDKLQTLWQALKPDSHLQKLVSKQWQEIGFQGEDPCTDFRGMGLLALENLLYFAVTHESAARHVLSRSCHPRYGYSFGIVGINLTHLALTLLKDGALKHHFYNVAVKEMKEAALSASSTSGTAGVQLPSLRHFHQVYCYIFFEFDSLWRNEKPRDIMEFNRVRDLFEKKLRAQLKSYDCILKTNFVLRNV</sequence>
<dbReference type="Pfam" id="PF04727">
    <property type="entry name" value="ELMO_CED12"/>
    <property type="match status" value="1"/>
</dbReference>
<feature type="domain" description="ELMO" evidence="1">
    <location>
        <begin position="150"/>
        <end position="325"/>
    </location>
</feature>
<dbReference type="PROSITE" id="PS51335">
    <property type="entry name" value="ELMO"/>
    <property type="match status" value="1"/>
</dbReference>
<dbReference type="GeneID" id="108677707"/>
<dbReference type="InterPro" id="IPR050868">
    <property type="entry name" value="ELMO_domain-containing"/>
</dbReference>
<protein>
    <submittedName>
        <fullName evidence="3">ELMO domain-containing protein 2</fullName>
    </submittedName>
</protein>
<dbReference type="PANTHER" id="PTHR12771:SF51">
    <property type="entry name" value="LD01482P"/>
    <property type="match status" value="1"/>
</dbReference>
<dbReference type="OMA" id="PHFQQTF"/>
<evidence type="ECO:0000259" key="1">
    <source>
        <dbReference type="PROSITE" id="PS51335"/>
    </source>
</evidence>
<reference evidence="3" key="1">
    <citation type="submission" date="2025-08" db="UniProtKB">
        <authorList>
            <consortium name="RefSeq"/>
        </authorList>
    </citation>
    <scope>IDENTIFICATION</scope>
    <source>
        <tissue evidence="3">Whole organism</tissue>
    </source>
</reference>
<dbReference type="RefSeq" id="XP_018021462.1">
    <property type="nucleotide sequence ID" value="XM_018165973.2"/>
</dbReference>
<gene>
    <name evidence="3" type="primary">LOC108677707</name>
</gene>
<keyword evidence="2" id="KW-1185">Reference proteome</keyword>
<dbReference type="InterPro" id="IPR006816">
    <property type="entry name" value="ELMO_dom"/>
</dbReference>
<dbReference type="AlphaFoldDB" id="A0A8B7P6D9"/>
<accession>A0A8B7P6D9</accession>
<proteinExistence type="predicted"/>
<dbReference type="OrthoDB" id="67155at2759"/>
<organism evidence="2 3">
    <name type="scientific">Hyalella azteca</name>
    <name type="common">Amphipod</name>
    <dbReference type="NCBI Taxonomy" id="294128"/>
    <lineage>
        <taxon>Eukaryota</taxon>
        <taxon>Metazoa</taxon>
        <taxon>Ecdysozoa</taxon>
        <taxon>Arthropoda</taxon>
        <taxon>Crustacea</taxon>
        <taxon>Multicrustacea</taxon>
        <taxon>Malacostraca</taxon>
        <taxon>Eumalacostraca</taxon>
        <taxon>Peracarida</taxon>
        <taxon>Amphipoda</taxon>
        <taxon>Senticaudata</taxon>
        <taxon>Talitrida</taxon>
        <taxon>Talitroidea</taxon>
        <taxon>Hyalellidae</taxon>
        <taxon>Hyalella</taxon>
    </lineage>
</organism>
<dbReference type="Proteomes" id="UP000694843">
    <property type="component" value="Unplaced"/>
</dbReference>